<dbReference type="AlphaFoldDB" id="A0A443RJ27"/>
<comment type="subcellular location">
    <subcellularLocation>
        <location evidence="1 6">Membrane</location>
        <topology evidence="1 6">Multi-pass membrane protein</topology>
    </subcellularLocation>
</comment>
<feature type="transmembrane region" description="Helical" evidence="6">
    <location>
        <begin position="121"/>
        <end position="144"/>
    </location>
</feature>
<feature type="transmembrane region" description="Helical" evidence="6">
    <location>
        <begin position="60"/>
        <end position="78"/>
    </location>
</feature>
<evidence type="ECO:0000256" key="5">
    <source>
        <dbReference type="ARBA" id="ARBA00023136"/>
    </source>
</evidence>
<sequence>MAAIYNDFVRQLDQFLHEKNKFTDLLEKVEKTTGVKRVYIAQGVLGCFALYMVLGHFAELVCNLVGFVYPAYASIVALESAGKDDDTKWLTYWVVFATFSVVEFFSDTLFSWFPFYWLAKVIFLVWCYLPIANNGSMVVFNRFIRPVFHKNQSKIDAALNQAAADVGRLSSKLLESGIQQLRYV</sequence>
<comment type="caution">
    <text evidence="7">The sequence shown here is derived from an EMBL/GenBank/DDBJ whole genome shotgun (WGS) entry which is preliminary data.</text>
</comment>
<evidence type="ECO:0000256" key="2">
    <source>
        <dbReference type="ARBA" id="ARBA00008573"/>
    </source>
</evidence>
<name>A0A443RJ27_9ACAR</name>
<gene>
    <name evidence="7" type="ORF">B4U79_14462</name>
</gene>
<keyword evidence="3 6" id="KW-0812">Transmembrane</keyword>
<dbReference type="GO" id="GO:0016020">
    <property type="term" value="C:membrane"/>
    <property type="evidence" value="ECO:0007669"/>
    <property type="project" value="UniProtKB-SubCell"/>
</dbReference>
<evidence type="ECO:0000256" key="4">
    <source>
        <dbReference type="ARBA" id="ARBA00022989"/>
    </source>
</evidence>
<evidence type="ECO:0000313" key="7">
    <source>
        <dbReference type="EMBL" id="RWS15292.1"/>
    </source>
</evidence>
<dbReference type="Proteomes" id="UP000285301">
    <property type="component" value="Unassembled WGS sequence"/>
</dbReference>
<feature type="transmembrane region" description="Helical" evidence="6">
    <location>
        <begin position="38"/>
        <end position="54"/>
    </location>
</feature>
<dbReference type="InterPro" id="IPR004345">
    <property type="entry name" value="TB2_DP1_HVA22"/>
</dbReference>
<evidence type="ECO:0000256" key="3">
    <source>
        <dbReference type="ARBA" id="ARBA00022692"/>
    </source>
</evidence>
<keyword evidence="5 6" id="KW-0472">Membrane</keyword>
<dbReference type="STRING" id="1965070.A0A443RJ27"/>
<organism evidence="7 8">
    <name type="scientific">Dinothrombium tinctorium</name>
    <dbReference type="NCBI Taxonomy" id="1965070"/>
    <lineage>
        <taxon>Eukaryota</taxon>
        <taxon>Metazoa</taxon>
        <taxon>Ecdysozoa</taxon>
        <taxon>Arthropoda</taxon>
        <taxon>Chelicerata</taxon>
        <taxon>Arachnida</taxon>
        <taxon>Acari</taxon>
        <taxon>Acariformes</taxon>
        <taxon>Trombidiformes</taxon>
        <taxon>Prostigmata</taxon>
        <taxon>Anystina</taxon>
        <taxon>Parasitengona</taxon>
        <taxon>Trombidioidea</taxon>
        <taxon>Trombidiidae</taxon>
        <taxon>Dinothrombium</taxon>
    </lineage>
</organism>
<keyword evidence="7" id="KW-0675">Receptor</keyword>
<protein>
    <recommendedName>
        <fullName evidence="6">Receptor expression-enhancing protein</fullName>
    </recommendedName>
</protein>
<dbReference type="EMBL" id="NCKU01000497">
    <property type="protein sequence ID" value="RWS15292.1"/>
    <property type="molecule type" value="Genomic_DNA"/>
</dbReference>
<dbReference type="OrthoDB" id="10009287at2759"/>
<evidence type="ECO:0000256" key="6">
    <source>
        <dbReference type="RuleBase" id="RU362006"/>
    </source>
</evidence>
<proteinExistence type="inferred from homology"/>
<keyword evidence="8" id="KW-1185">Reference proteome</keyword>
<dbReference type="PANTHER" id="PTHR12300:SF161">
    <property type="entry name" value="RECEPTOR EXPRESSION-ENHANCING PROTEIN"/>
    <property type="match status" value="1"/>
</dbReference>
<comment type="similarity">
    <text evidence="2 6">Belongs to the DP1 family.</text>
</comment>
<evidence type="ECO:0000313" key="8">
    <source>
        <dbReference type="Proteomes" id="UP000285301"/>
    </source>
</evidence>
<accession>A0A443RJ27</accession>
<feature type="transmembrane region" description="Helical" evidence="6">
    <location>
        <begin position="90"/>
        <end position="115"/>
    </location>
</feature>
<comment type="caution">
    <text evidence="6">Lacks conserved residue(s) required for the propagation of feature annotation.</text>
</comment>
<dbReference type="Pfam" id="PF03134">
    <property type="entry name" value="TB2_DP1_HVA22"/>
    <property type="match status" value="1"/>
</dbReference>
<dbReference type="PANTHER" id="PTHR12300">
    <property type="entry name" value="HVA22-LIKE PROTEINS"/>
    <property type="match status" value="1"/>
</dbReference>
<evidence type="ECO:0000256" key="1">
    <source>
        <dbReference type="ARBA" id="ARBA00004141"/>
    </source>
</evidence>
<reference evidence="7 8" key="1">
    <citation type="journal article" date="2018" name="Gigascience">
        <title>Genomes of trombidid mites reveal novel predicted allergens and laterally-transferred genes associated with secondary metabolism.</title>
        <authorList>
            <person name="Dong X."/>
            <person name="Chaisiri K."/>
            <person name="Xia D."/>
            <person name="Armstrong S.D."/>
            <person name="Fang Y."/>
            <person name="Donnelly M.J."/>
            <person name="Kadowaki T."/>
            <person name="McGarry J.W."/>
            <person name="Darby A.C."/>
            <person name="Makepeace B.L."/>
        </authorList>
    </citation>
    <scope>NUCLEOTIDE SEQUENCE [LARGE SCALE GENOMIC DNA]</scope>
    <source>
        <strain evidence="7">UoL-WK</strain>
    </source>
</reference>
<keyword evidence="4 6" id="KW-1133">Transmembrane helix</keyword>